<sequence>MIGRWSPLTRAYVGLLLVRIALLVAGYGFVLRQYPPWAFLEPALGIVGMTLGLSWLHQTWARIPKPQRQAYDGQRIEPDQAVWKLFIPVYGIYWLFVANTGLCGAIERRLKRVHARSVEVPSTLAFVACLVQLVPVLNLALSPFLWGLFMARADAAQAEADRLDAEIVAPKSLGWLEVLAILGASLLAMWGILIVTFAAIWQFLSPAKP</sequence>
<gene>
    <name evidence="2" type="ORF">POL67_20180</name>
</gene>
<keyword evidence="3" id="KW-1185">Reference proteome</keyword>
<accession>A0ABT5EP86</accession>
<feature type="transmembrane region" description="Helical" evidence="1">
    <location>
        <begin position="85"/>
        <end position="106"/>
    </location>
</feature>
<dbReference type="EMBL" id="JAQNDO010000001">
    <property type="protein sequence ID" value="MDC0743657.1"/>
    <property type="molecule type" value="Genomic_DNA"/>
</dbReference>
<protein>
    <recommendedName>
        <fullName evidence="4">DUF4234 domain-containing protein</fullName>
    </recommendedName>
</protein>
<comment type="caution">
    <text evidence="2">The sequence shown here is derived from an EMBL/GenBank/DDBJ whole genome shotgun (WGS) entry which is preliminary data.</text>
</comment>
<keyword evidence="1" id="KW-0812">Transmembrane</keyword>
<reference evidence="2 3" key="1">
    <citation type="submission" date="2022-11" db="EMBL/GenBank/DDBJ databases">
        <title>Minimal conservation of predation-associated metabolite biosynthetic gene clusters underscores biosynthetic potential of Myxococcota including descriptions for ten novel species: Archangium lansinium sp. nov., Myxococcus landrumus sp. nov., Nannocystis bai.</title>
        <authorList>
            <person name="Ahearne A."/>
            <person name="Stevens C."/>
            <person name="Dowd S."/>
        </authorList>
    </citation>
    <scope>NUCLEOTIDE SEQUENCE [LARGE SCALE GENOMIC DNA]</scope>
    <source>
        <strain evidence="2 3">RJM3</strain>
    </source>
</reference>
<evidence type="ECO:0000313" key="2">
    <source>
        <dbReference type="EMBL" id="MDC0743657.1"/>
    </source>
</evidence>
<feature type="transmembrane region" description="Helical" evidence="1">
    <location>
        <begin position="178"/>
        <end position="204"/>
    </location>
</feature>
<feature type="transmembrane region" description="Helical" evidence="1">
    <location>
        <begin position="12"/>
        <end position="30"/>
    </location>
</feature>
<keyword evidence="1" id="KW-0472">Membrane</keyword>
<organism evidence="2 3">
    <name type="scientific">Polyangium mundeleinium</name>
    <dbReference type="NCBI Taxonomy" id="2995306"/>
    <lineage>
        <taxon>Bacteria</taxon>
        <taxon>Pseudomonadati</taxon>
        <taxon>Myxococcota</taxon>
        <taxon>Polyangia</taxon>
        <taxon>Polyangiales</taxon>
        <taxon>Polyangiaceae</taxon>
        <taxon>Polyangium</taxon>
    </lineage>
</organism>
<proteinExistence type="predicted"/>
<dbReference type="Proteomes" id="UP001221411">
    <property type="component" value="Unassembled WGS sequence"/>
</dbReference>
<dbReference type="RefSeq" id="WP_271919410.1">
    <property type="nucleotide sequence ID" value="NZ_JAQNDO010000001.1"/>
</dbReference>
<name>A0ABT5EP86_9BACT</name>
<feature type="transmembrane region" description="Helical" evidence="1">
    <location>
        <begin position="118"/>
        <end position="141"/>
    </location>
</feature>
<evidence type="ECO:0000256" key="1">
    <source>
        <dbReference type="SAM" id="Phobius"/>
    </source>
</evidence>
<evidence type="ECO:0000313" key="3">
    <source>
        <dbReference type="Proteomes" id="UP001221411"/>
    </source>
</evidence>
<evidence type="ECO:0008006" key="4">
    <source>
        <dbReference type="Google" id="ProtNLM"/>
    </source>
</evidence>
<keyword evidence="1" id="KW-1133">Transmembrane helix</keyword>